<keyword evidence="5" id="KW-0597">Phosphoprotein</keyword>
<dbReference type="Pfam" id="PF00408">
    <property type="entry name" value="PGM_PMM_IV"/>
    <property type="match status" value="1"/>
</dbReference>
<feature type="binding site" evidence="13">
    <location>
        <begin position="507"/>
        <end position="511"/>
    </location>
    <ligand>
        <name>substrate</name>
    </ligand>
</feature>
<dbReference type="EMBL" id="UPTC01000014">
    <property type="protein sequence ID" value="VBB25416.1"/>
    <property type="molecule type" value="Genomic_DNA"/>
</dbReference>
<accession>A0A498S163</accession>
<dbReference type="GO" id="GO:0005975">
    <property type="term" value="P:carbohydrate metabolic process"/>
    <property type="evidence" value="ECO:0007669"/>
    <property type="project" value="InterPro"/>
</dbReference>
<dbReference type="Pfam" id="PF21405">
    <property type="entry name" value="AMG1_II"/>
    <property type="match status" value="1"/>
</dbReference>
<proteinExistence type="inferred from homology"/>
<dbReference type="PROSITE" id="PS00710">
    <property type="entry name" value="PGM_PMM"/>
    <property type="match status" value="1"/>
</dbReference>
<dbReference type="UniPathway" id="UPA00113">
    <property type="reaction ID" value="UER00530"/>
</dbReference>
<comment type="pathway">
    <text evidence="2 11">Nucleotide-sugar biosynthesis; UDP-N-acetyl-alpha-D-glucosamine biosynthesis; N-acetyl-alpha-D-glucosamine 1-phosphate from alpha-D-glucosamine 6-phosphate (route I): step 2/2.</text>
</comment>
<dbReference type="Proteomes" id="UP000276991">
    <property type="component" value="Unassembled WGS sequence"/>
</dbReference>
<feature type="domain" description="Alpha-D-phosphohexomutase C-terminal" evidence="15">
    <location>
        <begin position="488"/>
        <end position="534"/>
    </location>
</feature>
<evidence type="ECO:0000256" key="7">
    <source>
        <dbReference type="ARBA" id="ARBA00022842"/>
    </source>
</evidence>
<evidence type="ECO:0000256" key="5">
    <source>
        <dbReference type="ARBA" id="ARBA00022553"/>
    </source>
</evidence>
<dbReference type="InterPro" id="IPR036900">
    <property type="entry name" value="A-D-PHexomutase_C_sf"/>
</dbReference>
<feature type="domain" description="Alpha-D-phosphohexomutase alpha/beta/alpha" evidence="16">
    <location>
        <begin position="60"/>
        <end position="94"/>
    </location>
</feature>
<evidence type="ECO:0000256" key="14">
    <source>
        <dbReference type="PIRSR" id="PIRSR016408-3"/>
    </source>
</evidence>
<evidence type="ECO:0000256" key="2">
    <source>
        <dbReference type="ARBA" id="ARBA00004865"/>
    </source>
</evidence>
<feature type="binding site" evidence="14">
    <location>
        <position position="284"/>
    </location>
    <ligand>
        <name>Mg(2+)</name>
        <dbReference type="ChEBI" id="CHEBI:18420"/>
    </ligand>
</feature>
<dbReference type="GO" id="GO:0006048">
    <property type="term" value="P:UDP-N-acetylglucosamine biosynthetic process"/>
    <property type="evidence" value="ECO:0007669"/>
    <property type="project" value="UniProtKB-UniRule"/>
</dbReference>
<dbReference type="EC" id="5.4.2.3" evidence="4 11"/>
<keyword evidence="7 11" id="KW-0460">Magnesium</keyword>
<feature type="binding site" evidence="13">
    <location>
        <begin position="380"/>
        <end position="382"/>
    </location>
    <ligand>
        <name>substrate</name>
    </ligand>
</feature>
<dbReference type="InterPro" id="IPR016066">
    <property type="entry name" value="A-D-PHexomutase_CS"/>
</dbReference>
<feature type="active site" description="Phosphoserine intermediate" evidence="12">
    <location>
        <position position="74"/>
    </location>
</feature>
<dbReference type="InterPro" id="IPR005843">
    <property type="entry name" value="A-D-PHexomutase_C"/>
</dbReference>
<evidence type="ECO:0000256" key="6">
    <source>
        <dbReference type="ARBA" id="ARBA00022723"/>
    </source>
</evidence>
<comment type="function">
    <text evidence="11">Catalyzes the conversion of GlcNAc-6-P into GlcNAc-1-P during the synthesis of uridine diphosphate/UDP-GlcNAc, a sugar nucleotide critical to multiple glycosylation pathways including protein N- and O-glycosylation.</text>
</comment>
<evidence type="ECO:0000313" key="20">
    <source>
        <dbReference type="Proteomes" id="UP000276991"/>
    </source>
</evidence>
<feature type="binding site" evidence="13">
    <location>
        <position position="516"/>
    </location>
    <ligand>
        <name>substrate</name>
    </ligand>
</feature>
<name>A0A498S163_ACAVI</name>
<keyword evidence="8 11" id="KW-0413">Isomerase</keyword>
<dbReference type="GO" id="GO:0004610">
    <property type="term" value="F:phosphoacetylglucosamine mutase activity"/>
    <property type="evidence" value="ECO:0007669"/>
    <property type="project" value="UniProtKB-UniRule"/>
</dbReference>
<evidence type="ECO:0000259" key="16">
    <source>
        <dbReference type="Pfam" id="PF02878"/>
    </source>
</evidence>
<feature type="binding site" evidence="14">
    <location>
        <position position="288"/>
    </location>
    <ligand>
        <name>Mg(2+)</name>
        <dbReference type="ChEBI" id="CHEBI:18420"/>
    </ligand>
</feature>
<evidence type="ECO:0000259" key="18">
    <source>
        <dbReference type="Pfam" id="PF21405"/>
    </source>
</evidence>
<dbReference type="FunFam" id="3.30.310.50:FF:000003">
    <property type="entry name" value="Phosphoacetylglucosamine mutase"/>
    <property type="match status" value="1"/>
</dbReference>
<feature type="binding site" description="via phosphate group" evidence="14">
    <location>
        <position position="74"/>
    </location>
    <ligand>
        <name>Mg(2+)</name>
        <dbReference type="ChEBI" id="CHEBI:18420"/>
    </ligand>
</feature>
<feature type="domain" description="Phosphoacetylglucosamine mutase AMG1" evidence="18">
    <location>
        <begin position="188"/>
        <end position="291"/>
    </location>
</feature>
<evidence type="ECO:0000313" key="19">
    <source>
        <dbReference type="EMBL" id="VBB25416.1"/>
    </source>
</evidence>
<dbReference type="InterPro" id="IPR016657">
    <property type="entry name" value="PAGM"/>
</dbReference>
<dbReference type="InterPro" id="IPR049022">
    <property type="entry name" value="AMG1_III"/>
</dbReference>
<evidence type="ECO:0000259" key="15">
    <source>
        <dbReference type="Pfam" id="PF00408"/>
    </source>
</evidence>
<keyword evidence="20" id="KW-1185">Reference proteome</keyword>
<evidence type="ECO:0000256" key="8">
    <source>
        <dbReference type="ARBA" id="ARBA00023235"/>
    </source>
</evidence>
<comment type="catalytic activity">
    <reaction evidence="1 11">
        <text>N-acetyl-alpha-D-glucosamine 1-phosphate = N-acetyl-D-glucosamine 6-phosphate</text>
        <dbReference type="Rhea" id="RHEA:23804"/>
        <dbReference type="ChEBI" id="CHEBI:57513"/>
        <dbReference type="ChEBI" id="CHEBI:57776"/>
        <dbReference type="EC" id="5.4.2.3"/>
    </reaction>
</comment>
<feature type="domain" description="Phosphoacetylglucosamine mutase AMG1" evidence="17">
    <location>
        <begin position="305"/>
        <end position="446"/>
    </location>
</feature>
<dbReference type="SUPFAM" id="SSF55957">
    <property type="entry name" value="Phosphoglucomutase, C-terminal domain"/>
    <property type="match status" value="1"/>
</dbReference>
<evidence type="ECO:0000256" key="3">
    <source>
        <dbReference type="ARBA" id="ARBA00010231"/>
    </source>
</evidence>
<comment type="similarity">
    <text evidence="3 11">Belongs to the phosphohexose mutase family.</text>
</comment>
<dbReference type="PANTHER" id="PTHR45955">
    <property type="entry name" value="PHOSPHOACETYLGLUCOSAMINE MUTASE"/>
    <property type="match status" value="1"/>
</dbReference>
<sequence length="551" mass="61942">MTGLIVPEIYTRENNTDHNGRKVPISPTKKFNYGTAGFRANAIYLPFVVFRVGYLAGIRARYLDQTVGIMITASHNPIEDNGVKIIDPMGGMLDAVWENYANLIVNVSDSEFLKKSQEFRRQFSGKIGENANVFTAIDTRPSSKYIEEAAFCGAQCARVGSRRLGLLTTPQLHYIVRCQNDCAYGSPTEPGYYAKVHNALAGLNFVTRRGRAYTPTLYLDCANGVGAQKFSFICKRWSLLDVTLINDQESQLNDQCGADYIKIEKKFPRNFDKIQAFERCAAFDGDADRLVYFYRDALNEFVLIDGDKIAALFAKYITEQVCGAGLSDVFTVSVIQTGYANGNSTKFLKDEMGIHVRCVAPGIKNLQKEAMKYDIAVYFEANGHGTVYFSPRFYDIIRTIITHKDEIDQTIEIKRLLCFSKLLNTVVGDAMTDLLAVEMLLKHYDWTVENWNSIYKELPNVQKKLRVVDRSILQMSADETTCVKPPKLQGMIDTIVSKYTDGRSFVRPSGTEDVVRIYAEAATEHDAKAIANKVELVVCDILCMSHNAFEE</sequence>
<dbReference type="CDD" id="cd03086">
    <property type="entry name" value="PGM3"/>
    <property type="match status" value="1"/>
</dbReference>
<dbReference type="FunFam" id="3.40.120.10:FF:000013">
    <property type="entry name" value="Phosphoacetylglucosamine mutase"/>
    <property type="match status" value="1"/>
</dbReference>
<dbReference type="Pfam" id="PF02878">
    <property type="entry name" value="PGM_PMM_I"/>
    <property type="match status" value="1"/>
</dbReference>
<gene>
    <name evidence="19" type="ORF">NAV_LOCUS246</name>
</gene>
<evidence type="ECO:0000256" key="10">
    <source>
        <dbReference type="ARBA" id="ARBA00032065"/>
    </source>
</evidence>
<dbReference type="GO" id="GO:0000287">
    <property type="term" value="F:magnesium ion binding"/>
    <property type="evidence" value="ECO:0007669"/>
    <property type="project" value="InterPro"/>
</dbReference>
<evidence type="ECO:0000256" key="11">
    <source>
        <dbReference type="PIRNR" id="PIRNR016408"/>
    </source>
</evidence>
<evidence type="ECO:0000256" key="1">
    <source>
        <dbReference type="ARBA" id="ARBA00000558"/>
    </source>
</evidence>
<dbReference type="InterPro" id="IPR016055">
    <property type="entry name" value="A-D-PHexomutase_a/b/a-I/II/III"/>
</dbReference>
<organism evidence="19 20">
    <name type="scientific">Acanthocheilonema viteae</name>
    <name type="common">Filarial nematode worm</name>
    <name type="synonym">Dipetalonema viteae</name>
    <dbReference type="NCBI Taxonomy" id="6277"/>
    <lineage>
        <taxon>Eukaryota</taxon>
        <taxon>Metazoa</taxon>
        <taxon>Ecdysozoa</taxon>
        <taxon>Nematoda</taxon>
        <taxon>Chromadorea</taxon>
        <taxon>Rhabditida</taxon>
        <taxon>Spirurina</taxon>
        <taxon>Spiruromorpha</taxon>
        <taxon>Filarioidea</taxon>
        <taxon>Onchocercidae</taxon>
        <taxon>Acanthocheilonema</taxon>
    </lineage>
</organism>
<dbReference type="Gene3D" id="3.30.310.50">
    <property type="entry name" value="Alpha-D-phosphohexomutase, C-terminal domain"/>
    <property type="match status" value="1"/>
</dbReference>
<dbReference type="PIRSF" id="PIRSF016408">
    <property type="entry name" value="PAGM"/>
    <property type="match status" value="1"/>
</dbReference>
<evidence type="ECO:0000256" key="12">
    <source>
        <dbReference type="PIRSR" id="PIRSR016408-1"/>
    </source>
</evidence>
<dbReference type="SUPFAM" id="SSF53738">
    <property type="entry name" value="Phosphoglucomutase, first 3 domains"/>
    <property type="match status" value="3"/>
</dbReference>
<evidence type="ECO:0000256" key="4">
    <source>
        <dbReference type="ARBA" id="ARBA00012731"/>
    </source>
</evidence>
<dbReference type="PANTHER" id="PTHR45955:SF1">
    <property type="entry name" value="PHOSPHOACETYLGLUCOSAMINE MUTASE"/>
    <property type="match status" value="1"/>
</dbReference>
<protein>
    <recommendedName>
        <fullName evidence="4 11">Phosphoacetylglucosamine mutase</fullName>
        <shortName evidence="11">PAGM</shortName>
        <ecNumber evidence="4 11">5.4.2.3</ecNumber>
    </recommendedName>
    <alternativeName>
        <fullName evidence="10 11">Acetylglucosamine phosphomutase</fullName>
    </alternativeName>
    <alternativeName>
        <fullName evidence="9 11">N-acetylglucosamine-phosphate mutase</fullName>
    </alternativeName>
</protein>
<dbReference type="Gene3D" id="3.40.120.10">
    <property type="entry name" value="Alpha-D-Glucose-1,6-Bisphosphate, subunit A, domain 3"/>
    <property type="match status" value="3"/>
</dbReference>
<evidence type="ECO:0000259" key="17">
    <source>
        <dbReference type="Pfam" id="PF21404"/>
    </source>
</evidence>
<dbReference type="Pfam" id="PF21404">
    <property type="entry name" value="AMG1_III"/>
    <property type="match status" value="1"/>
</dbReference>
<dbReference type="STRING" id="6277.A0A498S163"/>
<keyword evidence="6 11" id="KW-0479">Metal-binding</keyword>
<dbReference type="OrthoDB" id="1928at2759"/>
<dbReference type="InterPro" id="IPR005844">
    <property type="entry name" value="A-D-PHexomutase_a/b/a-I"/>
</dbReference>
<dbReference type="AlphaFoldDB" id="A0A498S163"/>
<evidence type="ECO:0000256" key="13">
    <source>
        <dbReference type="PIRSR" id="PIRSR016408-2"/>
    </source>
</evidence>
<comment type="cofactor">
    <cofactor evidence="11 14">
        <name>Mg(2+)</name>
        <dbReference type="ChEBI" id="CHEBI:18420"/>
    </cofactor>
    <text evidence="11 14">Binds 1 Mg(2+) ion per subunit.</text>
</comment>
<reference evidence="19 20" key="1">
    <citation type="submission" date="2018-08" db="EMBL/GenBank/DDBJ databases">
        <authorList>
            <person name="Laetsch R D."/>
            <person name="Stevens L."/>
            <person name="Kumar S."/>
            <person name="Blaxter L. M."/>
        </authorList>
    </citation>
    <scope>NUCLEOTIDE SEQUENCE [LARGE SCALE GENOMIC DNA]</scope>
</reference>
<feature type="binding site" evidence="14">
    <location>
        <position position="286"/>
    </location>
    <ligand>
        <name>Mg(2+)</name>
        <dbReference type="ChEBI" id="CHEBI:18420"/>
    </ligand>
</feature>
<dbReference type="InterPro" id="IPR049023">
    <property type="entry name" value="AMG1_II"/>
</dbReference>
<evidence type="ECO:0000256" key="9">
    <source>
        <dbReference type="ARBA" id="ARBA00031926"/>
    </source>
</evidence>